<evidence type="ECO:0000256" key="4">
    <source>
        <dbReference type="ARBA" id="ARBA00022821"/>
    </source>
</evidence>
<sequence length="1413" mass="160396">MEIASGPVTEIVKCAAVPASRQICYLLHYKRNVHDLRDKVNDLAKVQHDVQHKVDLALSNGQVIHQIVDGWLLKVETLRNEASRLDAEVEEIASCFKGSVSARYRLGREAKKKIEPVIELLKEGANLMNNPSVSDPAPLPDMPIGPFEVLPSRHSTKKQIIEKLSHDEVGLVGVYGMGGVGKTTLMKEVWTNVLEMKLFDEVVMITVSQKRIIKGIQTEIAEKLGMKLEEESLTTRAARLRQRIKQVKNILIILDDIWEYLALADIGIAHGEDRGGCKVVFTTRSLEVCSSMGTRDNIEVQVLSEPDSLELFRRSVGDIVKCNSLQEISKEIVGQCKGLPLAIVALAKALRDKDQGLWDVALQRLKKSIVDGDSPVMSSVRLSYDYLQSKETKLCFLLCSLYPEDYEISMNELQMYAMGEEVLGEVDTLKEARGQLLRVVDKLLSSCLLLKGNSDSSKVMMHDVVRDVSISMGSEESNGFIVKAGMGLQEWPKMKKMGNCLRMSLMNNALRDIPDQLDCPQLLTLSLAGNRRLLKIPDGFFNGMKSLATLDLSYTRISLLPQTLSNFPNLVSLNLERCHYLVDISLIGSLRNLEILNLYDCNIKCLPEEFILLTKLKLLNLSGNRNLKTIAPNAISSFSRLEELYMINTFKDWEIKGRGDGNNASLAELASLTRLSTLHLLVNDDSLVYKDPPFHWKNITKFKISVRGVWFWEKYSSKNCLHVSIHDYKAVAEWVRVLWGRTDELRLIECKSLVNVVPLLHLGFSDLKILELNRCQEMEYVIHVEELCTEAIFAGLESLELKDLSDLRAICNGPLQKGSLERLESLEVGDCLELVNVLPRELLVKVRHLESIHVRGCSKVEELFNSEGLEEEEGHASTTSMFPRLRRIKLYYLSSLTAIWKGFIPLGSLQNLKEVLISNCKSLRYPFSLVMAQTLQQLELLYLSNCNEMVKILGSEEEEEISQTATLPIFSNLRSIEIENCKILKYIFSMRIVRGLMQLERLKVSHCPQIMNLWGSEEEEKIVQTSATICVPQPPIFSNLILLQIVECDSLKCLFSMRVARGLLQLKNLIVTYCSQMKELIEECQEEEDTTAVLPRLQTLHLWNLPNLTSFYQHSSILLSLVSLEELNIRSCKKLKRLPLGPHSAPKLTKFVTEVDWFEELEWEDQSIKARLQSLRTDDLEDFVRESVASEIKCKSLENVAPLLHLEFSDLKTLKLDWCPEMEYVIHVEELCTEAMLAGLESLELKDLSDLRAICNGPLQKGSLERLESREVGNCRELVNVLPRELLVKVRHLESIHVHWCSKVEELFNSEGLEEEEGHASTTSMFPRLRRIELYYLSSLTAIWKGFIPLGSLQNLKEVLISNCKSLRYPFSLVMAQTLQQLELLYLNNCNEMVKILGSEEEEEISQTATWPT</sequence>
<feature type="domain" description="Disease resistance protein At4g27190-like leucine-rich repeats" evidence="7">
    <location>
        <begin position="969"/>
        <end position="1007"/>
    </location>
</feature>
<dbReference type="Gene3D" id="1.10.10.10">
    <property type="entry name" value="Winged helix-like DNA-binding domain superfamily/Winged helix DNA-binding domain"/>
    <property type="match status" value="1"/>
</dbReference>
<evidence type="ECO:0000259" key="7">
    <source>
        <dbReference type="Pfam" id="PF23247"/>
    </source>
</evidence>
<dbReference type="Gene3D" id="3.40.50.300">
    <property type="entry name" value="P-loop containing nucleotide triphosphate hydrolases"/>
    <property type="match status" value="1"/>
</dbReference>
<dbReference type="InterPro" id="IPR032675">
    <property type="entry name" value="LRR_dom_sf"/>
</dbReference>
<evidence type="ECO:0000256" key="5">
    <source>
        <dbReference type="ARBA" id="ARBA00022840"/>
    </source>
</evidence>
<dbReference type="InterPro" id="IPR027417">
    <property type="entry name" value="P-loop_NTPase"/>
</dbReference>
<dbReference type="Pfam" id="PF00931">
    <property type="entry name" value="NB-ARC"/>
    <property type="match status" value="1"/>
</dbReference>
<comment type="similarity">
    <text evidence="1">Belongs to the disease resistance NB-LRR family.</text>
</comment>
<dbReference type="InterPro" id="IPR001611">
    <property type="entry name" value="Leu-rich_rpt"/>
</dbReference>
<dbReference type="GO" id="GO:0043531">
    <property type="term" value="F:ADP binding"/>
    <property type="evidence" value="ECO:0007669"/>
    <property type="project" value="InterPro"/>
</dbReference>
<evidence type="ECO:0000256" key="1">
    <source>
        <dbReference type="ARBA" id="ARBA00008894"/>
    </source>
</evidence>
<dbReference type="EMBL" id="JACGCM010001659">
    <property type="protein sequence ID" value="KAF6151989.1"/>
    <property type="molecule type" value="Genomic_DNA"/>
</dbReference>
<dbReference type="InterPro" id="IPR050905">
    <property type="entry name" value="Plant_NBS-LRR"/>
</dbReference>
<dbReference type="PANTHER" id="PTHR33463">
    <property type="entry name" value="NB-ARC DOMAIN-CONTAINING PROTEIN-RELATED"/>
    <property type="match status" value="1"/>
</dbReference>
<evidence type="ECO:0000256" key="2">
    <source>
        <dbReference type="ARBA" id="ARBA00022614"/>
    </source>
</evidence>
<comment type="caution">
    <text evidence="8">The sequence shown here is derived from an EMBL/GenBank/DDBJ whole genome shotgun (WGS) entry which is preliminary data.</text>
</comment>
<dbReference type="Gene3D" id="3.80.10.10">
    <property type="entry name" value="Ribonuclease Inhibitor"/>
    <property type="match status" value="4"/>
</dbReference>
<feature type="domain" description="Disease resistance protein At4g27190-like leucine-rich repeats" evidence="7">
    <location>
        <begin position="1035"/>
        <end position="1138"/>
    </location>
</feature>
<dbReference type="SUPFAM" id="SSF52540">
    <property type="entry name" value="P-loop containing nucleoside triphosphate hydrolases"/>
    <property type="match status" value="1"/>
</dbReference>
<keyword evidence="5" id="KW-0067">ATP-binding</keyword>
<dbReference type="PANTHER" id="PTHR33463:SF198">
    <property type="entry name" value="RPP4C3"/>
    <property type="match status" value="1"/>
</dbReference>
<reference evidence="8 9" key="1">
    <citation type="journal article" date="2020" name="IScience">
        <title>Genome Sequencing of the Endangered Kingdonia uniflora (Circaeasteraceae, Ranunculales) Reveals Potential Mechanisms of Evolutionary Specialization.</title>
        <authorList>
            <person name="Sun Y."/>
            <person name="Deng T."/>
            <person name="Zhang A."/>
            <person name="Moore M.J."/>
            <person name="Landis J.B."/>
            <person name="Lin N."/>
            <person name="Zhang H."/>
            <person name="Zhang X."/>
            <person name="Huang J."/>
            <person name="Zhang X."/>
            <person name="Sun H."/>
            <person name="Wang H."/>
        </authorList>
    </citation>
    <scope>NUCLEOTIDE SEQUENCE [LARGE SCALE GENOMIC DNA]</scope>
    <source>
        <strain evidence="8">TB1705</strain>
        <tissue evidence="8">Leaf</tissue>
    </source>
</reference>
<dbReference type="InterPro" id="IPR003591">
    <property type="entry name" value="Leu-rich_rpt_typical-subtyp"/>
</dbReference>
<dbReference type="GO" id="GO:0006952">
    <property type="term" value="P:defense response"/>
    <property type="evidence" value="ECO:0007669"/>
    <property type="project" value="UniProtKB-KW"/>
</dbReference>
<keyword evidence="3" id="KW-0677">Repeat</keyword>
<feature type="domain" description="Disease resistance protein At4g27190-like leucine-rich repeats" evidence="7">
    <location>
        <begin position="1241"/>
        <end position="1391"/>
    </location>
</feature>
<dbReference type="GO" id="GO:0005524">
    <property type="term" value="F:ATP binding"/>
    <property type="evidence" value="ECO:0007669"/>
    <property type="project" value="UniProtKB-KW"/>
</dbReference>
<dbReference type="Pfam" id="PF13855">
    <property type="entry name" value="LRR_8"/>
    <property type="match status" value="2"/>
</dbReference>
<feature type="domain" description="Disease resistance protein At4g27190-like leucine-rich repeats" evidence="7">
    <location>
        <begin position="797"/>
        <end position="947"/>
    </location>
</feature>
<accession>A0A7J7MAW0</accession>
<dbReference type="Gene3D" id="1.10.8.430">
    <property type="entry name" value="Helical domain of apoptotic protease-activating factors"/>
    <property type="match status" value="1"/>
</dbReference>
<name>A0A7J7MAW0_9MAGN</name>
<dbReference type="Proteomes" id="UP000541444">
    <property type="component" value="Unassembled WGS sequence"/>
</dbReference>
<proteinExistence type="inferred from homology"/>
<gene>
    <name evidence="8" type="ORF">GIB67_010563</name>
</gene>
<dbReference type="InterPro" id="IPR042197">
    <property type="entry name" value="Apaf_helical"/>
</dbReference>
<feature type="domain" description="NB-ARC" evidence="6">
    <location>
        <begin position="155"/>
        <end position="317"/>
    </location>
</feature>
<dbReference type="Pfam" id="PF23247">
    <property type="entry name" value="LRR_RPS2"/>
    <property type="match status" value="4"/>
</dbReference>
<evidence type="ECO:0000256" key="3">
    <source>
        <dbReference type="ARBA" id="ARBA00022737"/>
    </source>
</evidence>
<evidence type="ECO:0000313" key="8">
    <source>
        <dbReference type="EMBL" id="KAF6151989.1"/>
    </source>
</evidence>
<dbReference type="InterPro" id="IPR002182">
    <property type="entry name" value="NB-ARC"/>
</dbReference>
<organism evidence="8 9">
    <name type="scientific">Kingdonia uniflora</name>
    <dbReference type="NCBI Taxonomy" id="39325"/>
    <lineage>
        <taxon>Eukaryota</taxon>
        <taxon>Viridiplantae</taxon>
        <taxon>Streptophyta</taxon>
        <taxon>Embryophyta</taxon>
        <taxon>Tracheophyta</taxon>
        <taxon>Spermatophyta</taxon>
        <taxon>Magnoliopsida</taxon>
        <taxon>Ranunculales</taxon>
        <taxon>Circaeasteraceae</taxon>
        <taxon>Kingdonia</taxon>
    </lineage>
</organism>
<keyword evidence="2" id="KW-0433">Leucine-rich repeat</keyword>
<dbReference type="PRINTS" id="PR00364">
    <property type="entry name" value="DISEASERSIST"/>
</dbReference>
<keyword evidence="9" id="KW-1185">Reference proteome</keyword>
<evidence type="ECO:0008006" key="10">
    <source>
        <dbReference type="Google" id="ProtNLM"/>
    </source>
</evidence>
<dbReference type="FunFam" id="3.40.50.300:FF:001091">
    <property type="entry name" value="Probable disease resistance protein At1g61300"/>
    <property type="match status" value="1"/>
</dbReference>
<protein>
    <recommendedName>
        <fullName evidence="10">AAA+ ATPase domain-containing protein</fullName>
    </recommendedName>
</protein>
<dbReference type="SUPFAM" id="SSF52058">
    <property type="entry name" value="L domain-like"/>
    <property type="match status" value="2"/>
</dbReference>
<evidence type="ECO:0000259" key="6">
    <source>
        <dbReference type="Pfam" id="PF00931"/>
    </source>
</evidence>
<dbReference type="PROSITE" id="PS51450">
    <property type="entry name" value="LRR"/>
    <property type="match status" value="1"/>
</dbReference>
<dbReference type="SMART" id="SM00369">
    <property type="entry name" value="LRR_TYP"/>
    <property type="match status" value="3"/>
</dbReference>
<keyword evidence="5" id="KW-0547">Nucleotide-binding</keyword>
<dbReference type="FunFam" id="1.10.10.10:FF:000322">
    <property type="entry name" value="Probable disease resistance protein At1g63360"/>
    <property type="match status" value="1"/>
</dbReference>
<evidence type="ECO:0000313" key="9">
    <source>
        <dbReference type="Proteomes" id="UP000541444"/>
    </source>
</evidence>
<dbReference type="InterPro" id="IPR036388">
    <property type="entry name" value="WH-like_DNA-bd_sf"/>
</dbReference>
<keyword evidence="4" id="KW-0611">Plant defense</keyword>
<dbReference type="InterPro" id="IPR057135">
    <property type="entry name" value="At4g27190-like_LRR"/>
</dbReference>
<dbReference type="OrthoDB" id="1747797at2759"/>